<dbReference type="EMBL" id="BMJH01000002">
    <property type="protein sequence ID" value="GGC67720.1"/>
    <property type="molecule type" value="Genomic_DNA"/>
</dbReference>
<feature type="transmembrane region" description="Helical" evidence="8">
    <location>
        <begin position="116"/>
        <end position="134"/>
    </location>
</feature>
<evidence type="ECO:0000256" key="5">
    <source>
        <dbReference type="ARBA" id="ARBA00022692"/>
    </source>
</evidence>
<dbReference type="SUPFAM" id="SSF81345">
    <property type="entry name" value="ABC transporter involved in vitamin B12 uptake, BtuC"/>
    <property type="match status" value="1"/>
</dbReference>
<keyword evidence="4" id="KW-1003">Cell membrane</keyword>
<dbReference type="RefSeq" id="WP_229675908.1">
    <property type="nucleotide sequence ID" value="NZ_BMJH01000002.1"/>
</dbReference>
<evidence type="ECO:0000256" key="1">
    <source>
        <dbReference type="ARBA" id="ARBA00004651"/>
    </source>
</evidence>
<reference evidence="9" key="1">
    <citation type="journal article" date="2014" name="Int. J. Syst. Evol. Microbiol.">
        <title>Complete genome sequence of Corynebacterium casei LMG S-19264T (=DSM 44701T), isolated from a smear-ripened cheese.</title>
        <authorList>
            <consortium name="US DOE Joint Genome Institute (JGI-PGF)"/>
            <person name="Walter F."/>
            <person name="Albersmeier A."/>
            <person name="Kalinowski J."/>
            <person name="Ruckert C."/>
        </authorList>
    </citation>
    <scope>NUCLEOTIDE SEQUENCE</scope>
    <source>
        <strain evidence="9">CGMCC 1.15478</strain>
    </source>
</reference>
<evidence type="ECO:0000256" key="6">
    <source>
        <dbReference type="ARBA" id="ARBA00022989"/>
    </source>
</evidence>
<dbReference type="PANTHER" id="PTHR30472">
    <property type="entry name" value="FERRIC ENTEROBACTIN TRANSPORT SYSTEM PERMEASE PROTEIN"/>
    <property type="match status" value="1"/>
</dbReference>
<dbReference type="InterPro" id="IPR000522">
    <property type="entry name" value="ABC_transptr_permease_BtuC"/>
</dbReference>
<keyword evidence="3" id="KW-0813">Transport</keyword>
<feature type="transmembrane region" description="Helical" evidence="8">
    <location>
        <begin position="229"/>
        <end position="254"/>
    </location>
</feature>
<dbReference type="GO" id="GO:0033214">
    <property type="term" value="P:siderophore-iron import into cell"/>
    <property type="evidence" value="ECO:0007669"/>
    <property type="project" value="TreeGrafter"/>
</dbReference>
<keyword evidence="7 8" id="KW-0472">Membrane</keyword>
<dbReference type="InterPro" id="IPR037294">
    <property type="entry name" value="ABC_BtuC-like"/>
</dbReference>
<keyword evidence="5 8" id="KW-0812">Transmembrane</keyword>
<evidence type="ECO:0000256" key="3">
    <source>
        <dbReference type="ARBA" id="ARBA00022448"/>
    </source>
</evidence>
<accession>A0A916XEC6</accession>
<dbReference type="Pfam" id="PF01032">
    <property type="entry name" value="FecCD"/>
    <property type="match status" value="1"/>
</dbReference>
<evidence type="ECO:0000256" key="8">
    <source>
        <dbReference type="SAM" id="Phobius"/>
    </source>
</evidence>
<dbReference type="AlphaFoldDB" id="A0A916XEC6"/>
<dbReference type="Gene3D" id="1.10.3470.10">
    <property type="entry name" value="ABC transporter involved in vitamin B12 uptake, BtuC"/>
    <property type="match status" value="1"/>
</dbReference>
<feature type="transmembrane region" description="Helical" evidence="8">
    <location>
        <begin position="56"/>
        <end position="79"/>
    </location>
</feature>
<comment type="caution">
    <text evidence="9">The sequence shown here is derived from an EMBL/GenBank/DDBJ whole genome shotgun (WGS) entry which is preliminary data.</text>
</comment>
<dbReference type="GO" id="GO:0022857">
    <property type="term" value="F:transmembrane transporter activity"/>
    <property type="evidence" value="ECO:0007669"/>
    <property type="project" value="InterPro"/>
</dbReference>
<sequence length="327" mass="34198">MTSRAVRTSLLPLAFVALIVLALVSIFIGVTAISPIDVITGRADDGAVLTLIVSRLPRTLAVILAGAALAVAGLLMQLLARNRFVEPSTVGTVESAGLGLLAVTILAPAVSVFGKMLVATVFALAGTALFLLLIRNVRQRDSVHVPLIGIMLSGIIGAVATFIAYRHDLLQTLASWTVGNFSSVLQGRYELLYLVAILTGIAMLAADRFTVAGLGAEFTTNLGLNYRRVLAFGMGIIAVISAVVVTVVGAIPFLGLVVPNIVSMIVGDSARRGIPWVAVAGAGFALSCDIIGRTVRYPYEIPVGTVAGVIGAAIFLYLLLRRNSRVH</sequence>
<evidence type="ECO:0000313" key="10">
    <source>
        <dbReference type="Proteomes" id="UP000641514"/>
    </source>
</evidence>
<proteinExistence type="inferred from homology"/>
<comment type="subcellular location">
    <subcellularLocation>
        <location evidence="1">Cell membrane</location>
        <topology evidence="1">Multi-pass membrane protein</topology>
    </subcellularLocation>
</comment>
<dbReference type="PANTHER" id="PTHR30472:SF27">
    <property type="entry name" value="PETROBACTIN IMPORT SYSTEM PERMEASE PROTEIN YCLN"/>
    <property type="match status" value="1"/>
</dbReference>
<comment type="similarity">
    <text evidence="2">Belongs to the binding-protein-dependent transport system permease family. FecCD subfamily.</text>
</comment>
<evidence type="ECO:0000313" key="9">
    <source>
        <dbReference type="EMBL" id="GGC67720.1"/>
    </source>
</evidence>
<feature type="transmembrane region" description="Helical" evidence="8">
    <location>
        <begin position="146"/>
        <end position="165"/>
    </location>
</feature>
<organism evidence="9 10">
    <name type="scientific">Hoyosella rhizosphaerae</name>
    <dbReference type="NCBI Taxonomy" id="1755582"/>
    <lineage>
        <taxon>Bacteria</taxon>
        <taxon>Bacillati</taxon>
        <taxon>Actinomycetota</taxon>
        <taxon>Actinomycetes</taxon>
        <taxon>Mycobacteriales</taxon>
        <taxon>Hoyosellaceae</taxon>
        <taxon>Hoyosella</taxon>
    </lineage>
</organism>
<evidence type="ECO:0000256" key="4">
    <source>
        <dbReference type="ARBA" id="ARBA00022475"/>
    </source>
</evidence>
<reference evidence="9" key="2">
    <citation type="submission" date="2020-09" db="EMBL/GenBank/DDBJ databases">
        <authorList>
            <person name="Sun Q."/>
            <person name="Zhou Y."/>
        </authorList>
    </citation>
    <scope>NUCLEOTIDE SEQUENCE</scope>
    <source>
        <strain evidence="9">CGMCC 1.15478</strain>
    </source>
</reference>
<dbReference type="GO" id="GO:0005886">
    <property type="term" value="C:plasma membrane"/>
    <property type="evidence" value="ECO:0007669"/>
    <property type="project" value="UniProtKB-SubCell"/>
</dbReference>
<protein>
    <submittedName>
        <fullName evidence="9">Iron ABC transporter permease</fullName>
    </submittedName>
</protein>
<feature type="transmembrane region" description="Helical" evidence="8">
    <location>
        <begin position="299"/>
        <end position="320"/>
    </location>
</feature>
<feature type="transmembrane region" description="Helical" evidence="8">
    <location>
        <begin position="91"/>
        <end position="110"/>
    </location>
</feature>
<name>A0A916XEC6_9ACTN</name>
<feature type="transmembrane region" description="Helical" evidence="8">
    <location>
        <begin position="191"/>
        <end position="209"/>
    </location>
</feature>
<dbReference type="Proteomes" id="UP000641514">
    <property type="component" value="Unassembled WGS sequence"/>
</dbReference>
<evidence type="ECO:0000256" key="2">
    <source>
        <dbReference type="ARBA" id="ARBA00007935"/>
    </source>
</evidence>
<gene>
    <name evidence="9" type="ORF">GCM10011410_20520</name>
</gene>
<evidence type="ECO:0000256" key="7">
    <source>
        <dbReference type="ARBA" id="ARBA00023136"/>
    </source>
</evidence>
<keyword evidence="10" id="KW-1185">Reference proteome</keyword>
<keyword evidence="6 8" id="KW-1133">Transmembrane helix</keyword>
<dbReference type="CDD" id="cd06550">
    <property type="entry name" value="TM_ABC_iron-siderophores_like"/>
    <property type="match status" value="1"/>
</dbReference>